<dbReference type="AlphaFoldDB" id="A0AAN7SUH0"/>
<dbReference type="Proteomes" id="UP001309876">
    <property type="component" value="Unassembled WGS sequence"/>
</dbReference>
<gene>
    <name evidence="2" type="ORF">LTR05_007912</name>
</gene>
<feature type="compositionally biased region" description="Low complexity" evidence="1">
    <location>
        <begin position="629"/>
        <end position="654"/>
    </location>
</feature>
<evidence type="ECO:0000313" key="3">
    <source>
        <dbReference type="Proteomes" id="UP001309876"/>
    </source>
</evidence>
<feature type="compositionally biased region" description="Polar residues" evidence="1">
    <location>
        <begin position="18"/>
        <end position="37"/>
    </location>
</feature>
<feature type="region of interest" description="Disordered" evidence="1">
    <location>
        <begin position="1"/>
        <end position="104"/>
    </location>
</feature>
<feature type="compositionally biased region" description="Basic and acidic residues" evidence="1">
    <location>
        <begin position="1"/>
        <end position="12"/>
    </location>
</feature>
<evidence type="ECO:0000256" key="1">
    <source>
        <dbReference type="SAM" id="MobiDB-lite"/>
    </source>
</evidence>
<sequence>MPTRAKASEAKASHRPATRSSTQVTQPRRSNSASFPTQVAIDALGHDKLHDPEPAQKRTLKTARAKKTRAGISKTKKTKPEHWSKAPTRLASESHHADDEQAPDGRRFSQVYGHGHLLDEEEPDVHIPISSTSSLSKKRSASTFAGTPSPLKKVRFDSDSNETMQAQEDQTMSIPISPVESSDSADFYIPPYAEDEPIYDTTPPSDPIDHLANQLMWEPQPLTLDLISSLFIYMHKETEDLARQYFTRSDKHTRGAYFPTAETFPLHDLQHKYPALYHATLRLLDASTTDGINHGWLKFFADGAYRPYLVYAILGEWFTQRIFKDPAFGLSPDAREEFEEGVDKKYMYYDTFVRVKQRAEKIKTWIDTDDSRKFALSGAANVLADELLEVLAPIVPTFDPAQIWDQTSYTTSLRHSLRELIEKVGGLNQSIIRSGVDGTFVRVAGAVENGREWSSLAPMVPVNPEVVDAGLEDGANEKLVVKMTCWGRVEAFVPHGMDMVEMADLQQGIIQTETAKNIDTFLAMLKDQGLEGHKEDYEAIHEKVCSDVYAGLCWDCRPEGKQNWDVYPEELWDRAREEEEKEESRTRQYDMREKLARRTARSAKAGTTAKGNGDAGSIPDSSDSDSSLEDVSSSSSSPSSSSSSSSFSSSSDSSIPTVDHLRRHSEPPRGSWVTYYTTLTPHVVYLERAKPLPAIENELRAAGVDLGGRRIRDYNSLMSAVRTARRDRMWRSGSTGDTIRLGYEDTRLRLWNFYARYNLSIEWGAFVAAMIILSMGKGDIVRGFEKTIDSVFDLVSSFSGILTIVAERTMAFGNAVNEQVCFLVHEAVRKLLGLHLPDLEVERLMEGIRETVQGGRDDLRNGYESVVRALLHILPQPEQVAASTPESPAAAVPEATPVLPAMTTVTATTTGLMAVWGGLVSQFLHGQTAVEPSTNTGPAITLPQVIPTVTAAFEEAPSATTTSKSKRWFKEGALDTHFVADSITDDFPLALSNPDDEDTLPKTRQSNPFSLRDKVKTFFSIAASNARGLKSNVVSKASSRASIIGSQASSGASILESEIKDIASLASSSLHSFESARSADASSLLSEAYESIISKAAKESASITAAVHKATSEMKRAAGVPTVTKTVTKTKTERFVSPKTDDAETDEIGGSTTSLTMEAGGAARTVGVSDQNGQAGRSGKRTTWAKLVFGE</sequence>
<organism evidence="2 3">
    <name type="scientific">Lithohypha guttulata</name>
    <dbReference type="NCBI Taxonomy" id="1690604"/>
    <lineage>
        <taxon>Eukaryota</taxon>
        <taxon>Fungi</taxon>
        <taxon>Dikarya</taxon>
        <taxon>Ascomycota</taxon>
        <taxon>Pezizomycotina</taxon>
        <taxon>Eurotiomycetes</taxon>
        <taxon>Chaetothyriomycetidae</taxon>
        <taxon>Chaetothyriales</taxon>
        <taxon>Trichomeriaceae</taxon>
        <taxon>Lithohypha</taxon>
    </lineage>
</organism>
<feature type="compositionally biased region" description="Basic and acidic residues" evidence="1">
    <location>
        <begin position="575"/>
        <end position="596"/>
    </location>
</feature>
<accession>A0AAN7SUH0</accession>
<name>A0AAN7SUH0_9EURO</name>
<feature type="compositionally biased region" description="Basic residues" evidence="1">
    <location>
        <begin position="58"/>
        <end position="77"/>
    </location>
</feature>
<feature type="region of interest" description="Disordered" evidence="1">
    <location>
        <begin position="575"/>
        <end position="667"/>
    </location>
</feature>
<feature type="compositionally biased region" description="Basic and acidic residues" evidence="1">
    <location>
        <begin position="92"/>
        <end position="104"/>
    </location>
</feature>
<dbReference type="EMBL" id="JAVRRJ010000009">
    <property type="protein sequence ID" value="KAK5081775.1"/>
    <property type="molecule type" value="Genomic_DNA"/>
</dbReference>
<feature type="region of interest" description="Disordered" evidence="1">
    <location>
        <begin position="138"/>
        <end position="157"/>
    </location>
</feature>
<feature type="compositionally biased region" description="Basic and acidic residues" evidence="1">
    <location>
        <begin position="44"/>
        <end position="56"/>
    </location>
</feature>
<evidence type="ECO:0000313" key="2">
    <source>
        <dbReference type="EMBL" id="KAK5081775.1"/>
    </source>
</evidence>
<protein>
    <submittedName>
        <fullName evidence="2">Uncharacterized protein</fullName>
    </submittedName>
</protein>
<proteinExistence type="predicted"/>
<reference evidence="2 3" key="1">
    <citation type="submission" date="2023-08" db="EMBL/GenBank/DDBJ databases">
        <title>Black Yeasts Isolated from many extreme environments.</title>
        <authorList>
            <person name="Coleine C."/>
            <person name="Stajich J.E."/>
            <person name="Selbmann L."/>
        </authorList>
    </citation>
    <scope>NUCLEOTIDE SEQUENCE [LARGE SCALE GENOMIC DNA]</scope>
    <source>
        <strain evidence="2 3">CCFEE 5910</strain>
    </source>
</reference>
<comment type="caution">
    <text evidence="2">The sequence shown here is derived from an EMBL/GenBank/DDBJ whole genome shotgun (WGS) entry which is preliminary data.</text>
</comment>
<keyword evidence="3" id="KW-1185">Reference proteome</keyword>